<gene>
    <name evidence="1" type="ORF">NG799_29315</name>
</gene>
<evidence type="ECO:0000313" key="2">
    <source>
        <dbReference type="Proteomes" id="UP001525890"/>
    </source>
</evidence>
<sequence length="61" mass="6949">MGVVLTVQDDGKVQALLDIPILGYQEILEKLGNNDPKFISRTVVKPNITRNMMLEYLFNLE</sequence>
<dbReference type="Proteomes" id="UP001525890">
    <property type="component" value="Unassembled WGS sequence"/>
</dbReference>
<dbReference type="EMBL" id="JAMXFF010000103">
    <property type="protein sequence ID" value="MCT7970417.1"/>
    <property type="molecule type" value="Genomic_DNA"/>
</dbReference>
<accession>A0ABT2N455</accession>
<proteinExistence type="predicted"/>
<dbReference type="RefSeq" id="WP_368009829.1">
    <property type="nucleotide sequence ID" value="NZ_JAMXFF010000103.1"/>
</dbReference>
<organism evidence="1 2">
    <name type="scientific">Laspinema palackyanum D2a</name>
    <dbReference type="NCBI Taxonomy" id="2953684"/>
    <lineage>
        <taxon>Bacteria</taxon>
        <taxon>Bacillati</taxon>
        <taxon>Cyanobacteriota</taxon>
        <taxon>Cyanophyceae</taxon>
        <taxon>Oscillatoriophycideae</taxon>
        <taxon>Oscillatoriales</taxon>
        <taxon>Laspinemataceae</taxon>
        <taxon>Laspinema</taxon>
        <taxon>Laspinema palackyanum</taxon>
    </lineage>
</organism>
<reference evidence="1 2" key="1">
    <citation type="journal article" date="2022" name="Front. Microbiol.">
        <title>High genomic differentiation and limited gene flow indicate recent cryptic speciation within the genus Laspinema (cyanobacteria).</title>
        <authorList>
            <person name="Stanojkovic A."/>
            <person name="Skoupy S."/>
            <person name="Skaloud P."/>
            <person name="Dvorak P."/>
        </authorList>
    </citation>
    <scope>NUCLEOTIDE SEQUENCE [LARGE SCALE GENOMIC DNA]</scope>
    <source>
        <strain evidence="1 2">D2a</strain>
    </source>
</reference>
<keyword evidence="2" id="KW-1185">Reference proteome</keyword>
<comment type="caution">
    <text evidence="1">The sequence shown here is derived from an EMBL/GenBank/DDBJ whole genome shotgun (WGS) entry which is preliminary data.</text>
</comment>
<protein>
    <submittedName>
        <fullName evidence="1">Uncharacterized protein</fullName>
    </submittedName>
</protein>
<name>A0ABT2N455_9CYAN</name>
<evidence type="ECO:0000313" key="1">
    <source>
        <dbReference type="EMBL" id="MCT7970417.1"/>
    </source>
</evidence>